<dbReference type="Gene3D" id="1.10.10.60">
    <property type="entry name" value="Homeodomain-like"/>
    <property type="match status" value="1"/>
</dbReference>
<evidence type="ECO:0000256" key="1">
    <source>
        <dbReference type="ARBA" id="ARBA00023015"/>
    </source>
</evidence>
<name>A0A6L8UXI6_9BACL</name>
<keyword evidence="1" id="KW-0805">Transcription regulation</keyword>
<organism evidence="6 7">
    <name type="scientific">Paenibacillus silvestris</name>
    <dbReference type="NCBI Taxonomy" id="2606219"/>
    <lineage>
        <taxon>Bacteria</taxon>
        <taxon>Bacillati</taxon>
        <taxon>Bacillota</taxon>
        <taxon>Bacilli</taxon>
        <taxon>Bacillales</taxon>
        <taxon>Paenibacillaceae</taxon>
        <taxon>Paenibacillus</taxon>
    </lineage>
</organism>
<evidence type="ECO:0000256" key="2">
    <source>
        <dbReference type="ARBA" id="ARBA00023125"/>
    </source>
</evidence>
<keyword evidence="3" id="KW-0804">Transcription</keyword>
<dbReference type="InterPro" id="IPR050109">
    <property type="entry name" value="HTH-type_TetR-like_transc_reg"/>
</dbReference>
<dbReference type="PANTHER" id="PTHR30055">
    <property type="entry name" value="HTH-TYPE TRANSCRIPTIONAL REGULATOR RUTR"/>
    <property type="match status" value="1"/>
</dbReference>
<dbReference type="InterPro" id="IPR009057">
    <property type="entry name" value="Homeodomain-like_sf"/>
</dbReference>
<evidence type="ECO:0000313" key="6">
    <source>
        <dbReference type="EMBL" id="MZQ82122.1"/>
    </source>
</evidence>
<evidence type="ECO:0000256" key="3">
    <source>
        <dbReference type="ARBA" id="ARBA00023163"/>
    </source>
</evidence>
<proteinExistence type="predicted"/>
<gene>
    <name evidence="6" type="ORF">GQF01_08215</name>
</gene>
<dbReference type="GO" id="GO:0000976">
    <property type="term" value="F:transcription cis-regulatory region binding"/>
    <property type="evidence" value="ECO:0007669"/>
    <property type="project" value="TreeGrafter"/>
</dbReference>
<evidence type="ECO:0000259" key="5">
    <source>
        <dbReference type="PROSITE" id="PS50977"/>
    </source>
</evidence>
<dbReference type="SUPFAM" id="SSF46689">
    <property type="entry name" value="Homeodomain-like"/>
    <property type="match status" value="1"/>
</dbReference>
<feature type="domain" description="HTH tetR-type" evidence="5">
    <location>
        <begin position="30"/>
        <end position="90"/>
    </location>
</feature>
<evidence type="ECO:0000256" key="4">
    <source>
        <dbReference type="PROSITE-ProRule" id="PRU00335"/>
    </source>
</evidence>
<dbReference type="Gene3D" id="1.10.357.10">
    <property type="entry name" value="Tetracycline Repressor, domain 2"/>
    <property type="match status" value="1"/>
</dbReference>
<dbReference type="PROSITE" id="PS50977">
    <property type="entry name" value="HTH_TETR_2"/>
    <property type="match status" value="1"/>
</dbReference>
<dbReference type="InterPro" id="IPR036271">
    <property type="entry name" value="Tet_transcr_reg_TetR-rel_C_sf"/>
</dbReference>
<evidence type="ECO:0000313" key="7">
    <source>
        <dbReference type="Proteomes" id="UP000481087"/>
    </source>
</evidence>
<dbReference type="Proteomes" id="UP000481087">
    <property type="component" value="Unassembled WGS sequence"/>
</dbReference>
<dbReference type="AlphaFoldDB" id="A0A6L8UXI6"/>
<accession>A0A6L8UXI6</accession>
<keyword evidence="7" id="KW-1185">Reference proteome</keyword>
<protein>
    <submittedName>
        <fullName evidence="6">TetR family transcriptional regulator</fullName>
    </submittedName>
</protein>
<dbReference type="SUPFAM" id="SSF48498">
    <property type="entry name" value="Tetracyclin repressor-like, C-terminal domain"/>
    <property type="match status" value="1"/>
</dbReference>
<dbReference type="RefSeq" id="WP_161406296.1">
    <property type="nucleotide sequence ID" value="NZ_WTUZ01000010.1"/>
</dbReference>
<feature type="DNA-binding region" description="H-T-H motif" evidence="4">
    <location>
        <begin position="53"/>
        <end position="72"/>
    </location>
</feature>
<reference evidence="6 7" key="1">
    <citation type="submission" date="2019-12" db="EMBL/GenBank/DDBJ databases">
        <title>Paenibacillus sp. nov. sp. isolated from soil.</title>
        <authorList>
            <person name="Kim J."/>
            <person name="Jeong S.E."/>
            <person name="Jung H.S."/>
            <person name="Jeon C.O."/>
        </authorList>
    </citation>
    <scope>NUCLEOTIDE SEQUENCE [LARGE SCALE GENOMIC DNA]</scope>
    <source>
        <strain evidence="6 7">5J-6</strain>
    </source>
</reference>
<dbReference type="GO" id="GO:0003700">
    <property type="term" value="F:DNA-binding transcription factor activity"/>
    <property type="evidence" value="ECO:0007669"/>
    <property type="project" value="TreeGrafter"/>
</dbReference>
<keyword evidence="2 4" id="KW-0238">DNA-binding</keyword>
<dbReference type="PANTHER" id="PTHR30055:SF240">
    <property type="entry name" value="HTH-TYPE TRANSCRIPTIONAL REGULATOR ACRR"/>
    <property type="match status" value="1"/>
</dbReference>
<comment type="caution">
    <text evidence="6">The sequence shown here is derived from an EMBL/GenBank/DDBJ whole genome shotgun (WGS) entry which is preliminary data.</text>
</comment>
<sequence>MKHTDDQEEALFGPELDAHPICGRREERDSEYRRRILSTAKTLFQTHSIEDVTMHQIAKEAGVGQGTLYRRYAHIGDVCSDLLRSTTNQFLTSLEIETAEIKSDVSAMKQLSECIVRIVDFVDEKASLLSTIVSMHTDKRSFSLHKKPLFVRLHHLMSPLVIRAVEQGEIRPIDVTLTVNTILASLIPDQYLYHKEVLGYTKEQFTEGICRLFVKGI</sequence>
<dbReference type="Pfam" id="PF00440">
    <property type="entry name" value="TetR_N"/>
    <property type="match status" value="1"/>
</dbReference>
<dbReference type="EMBL" id="WTUZ01000010">
    <property type="protein sequence ID" value="MZQ82122.1"/>
    <property type="molecule type" value="Genomic_DNA"/>
</dbReference>
<dbReference type="InterPro" id="IPR001647">
    <property type="entry name" value="HTH_TetR"/>
</dbReference>